<reference evidence="2 3" key="1">
    <citation type="journal article" date="2018" name="Evol. Lett.">
        <title>Horizontal gene cluster transfer increased hallucinogenic mushroom diversity.</title>
        <authorList>
            <person name="Reynolds H.T."/>
            <person name="Vijayakumar V."/>
            <person name="Gluck-Thaler E."/>
            <person name="Korotkin H.B."/>
            <person name="Matheny P.B."/>
            <person name="Slot J.C."/>
        </authorList>
    </citation>
    <scope>NUCLEOTIDE SEQUENCE [LARGE SCALE GENOMIC DNA]</scope>
    <source>
        <strain evidence="2 3">2631</strain>
    </source>
</reference>
<sequence>MNPIGVNSKFYLSPKKTIVGSSTRDRADRRSHLAGRRPNNSFSEYWLRIDVPEHPAPGFPVKEIEEDIGELVKRHAELIANTP</sequence>
<dbReference type="InParanoid" id="A0A409WLH7"/>
<evidence type="ECO:0000256" key="1">
    <source>
        <dbReference type="SAM" id="MobiDB-lite"/>
    </source>
</evidence>
<evidence type="ECO:0000313" key="2">
    <source>
        <dbReference type="EMBL" id="PPQ79339.1"/>
    </source>
</evidence>
<proteinExistence type="predicted"/>
<dbReference type="Proteomes" id="UP000283269">
    <property type="component" value="Unassembled WGS sequence"/>
</dbReference>
<gene>
    <name evidence="2" type="ORF">CVT25_002570</name>
</gene>
<keyword evidence="3" id="KW-1185">Reference proteome</keyword>
<organism evidence="2 3">
    <name type="scientific">Psilocybe cyanescens</name>
    <dbReference type="NCBI Taxonomy" id="93625"/>
    <lineage>
        <taxon>Eukaryota</taxon>
        <taxon>Fungi</taxon>
        <taxon>Dikarya</taxon>
        <taxon>Basidiomycota</taxon>
        <taxon>Agaricomycotina</taxon>
        <taxon>Agaricomycetes</taxon>
        <taxon>Agaricomycetidae</taxon>
        <taxon>Agaricales</taxon>
        <taxon>Agaricineae</taxon>
        <taxon>Strophariaceae</taxon>
        <taxon>Psilocybe</taxon>
    </lineage>
</organism>
<name>A0A409WLH7_PSICY</name>
<dbReference type="STRING" id="93625.A0A409WLH7"/>
<accession>A0A409WLH7</accession>
<evidence type="ECO:0000313" key="3">
    <source>
        <dbReference type="Proteomes" id="UP000283269"/>
    </source>
</evidence>
<feature type="region of interest" description="Disordered" evidence="1">
    <location>
        <begin position="17"/>
        <end position="36"/>
    </location>
</feature>
<dbReference type="AlphaFoldDB" id="A0A409WLH7"/>
<protein>
    <submittedName>
        <fullName evidence="2">Uncharacterized protein</fullName>
    </submittedName>
</protein>
<dbReference type="EMBL" id="NHYD01003377">
    <property type="protein sequence ID" value="PPQ79339.1"/>
    <property type="molecule type" value="Genomic_DNA"/>
</dbReference>
<comment type="caution">
    <text evidence="2">The sequence shown here is derived from an EMBL/GenBank/DDBJ whole genome shotgun (WGS) entry which is preliminary data.</text>
</comment>